<evidence type="ECO:0000313" key="11">
    <source>
        <dbReference type="Proteomes" id="UP000176705"/>
    </source>
</evidence>
<sequence length="476" mass="51922">MSRIISRLGFRDSWECGIFIAGLGVRLAVFGLIVWGLDAASLWGSNDSREYLDLARGILGGRGFTQDLATPPLPEAIRTPAYPLYLSAFLGLGLPLWSAALIQLIAASFIPLITMRLAARLGVSEAGGRAAGFFMAFEPLGVWASTVILTDAFAGLAFLSGAFFLVRFWQERRLRHVVFAAVSFGLMNYIRPTGIYFAFLIPLCFLAAAVAADRARWRELLRAGAVFAALSLLILAPWVARNHLHFGRFTFVTGLDRQLLDYAASGVLAAAEGISFDAAQDRLQREIAPLLPRPPILKHPANGPVIRGYAKDVIREHPREFAKLYLLSLGTMFTAGDYHPLAADYGLIRWPEGGTSSFTLLLSRPDTGIADVASALARSFREPYLAIALLGRLLWTALMIFALFGLVAMWRQKPGARFGVILYLGFVLYLSLVAASLLVGVVPRHRLFLNPLTAIFAAAGALAMREAATRLLGRRS</sequence>
<feature type="transmembrane region" description="Helical" evidence="8">
    <location>
        <begin position="117"/>
        <end position="137"/>
    </location>
</feature>
<feature type="transmembrane region" description="Helical" evidence="8">
    <location>
        <begin position="420"/>
        <end position="442"/>
    </location>
</feature>
<evidence type="ECO:0000256" key="7">
    <source>
        <dbReference type="ARBA" id="ARBA00023136"/>
    </source>
</evidence>
<feature type="transmembrane region" description="Helical" evidence="8">
    <location>
        <begin position="196"/>
        <end position="213"/>
    </location>
</feature>
<evidence type="ECO:0000256" key="6">
    <source>
        <dbReference type="ARBA" id="ARBA00022989"/>
    </source>
</evidence>
<dbReference type="GO" id="GO:0005886">
    <property type="term" value="C:plasma membrane"/>
    <property type="evidence" value="ECO:0007669"/>
    <property type="project" value="UniProtKB-SubCell"/>
</dbReference>
<feature type="transmembrane region" description="Helical" evidence="8">
    <location>
        <begin position="82"/>
        <end position="105"/>
    </location>
</feature>
<gene>
    <name evidence="10" type="ORF">A3B37_00815</name>
</gene>
<keyword evidence="6 8" id="KW-1133">Transmembrane helix</keyword>
<dbReference type="AlphaFoldDB" id="A0A1G2LCZ5"/>
<keyword evidence="3" id="KW-0328">Glycosyltransferase</keyword>
<keyword evidence="2" id="KW-1003">Cell membrane</keyword>
<reference evidence="10 11" key="1">
    <citation type="journal article" date="2016" name="Nat. Commun.">
        <title>Thousands of microbial genomes shed light on interconnected biogeochemical processes in an aquifer system.</title>
        <authorList>
            <person name="Anantharaman K."/>
            <person name="Brown C.T."/>
            <person name="Hug L.A."/>
            <person name="Sharon I."/>
            <person name="Castelle C.J."/>
            <person name="Probst A.J."/>
            <person name="Thomas B.C."/>
            <person name="Singh A."/>
            <person name="Wilkins M.J."/>
            <person name="Karaoz U."/>
            <person name="Brodie E.L."/>
            <person name="Williams K.H."/>
            <person name="Hubbard S.S."/>
            <person name="Banfield J.F."/>
        </authorList>
    </citation>
    <scope>NUCLEOTIDE SEQUENCE [LARGE SCALE GENOMIC DNA]</scope>
</reference>
<dbReference type="PANTHER" id="PTHR33908">
    <property type="entry name" value="MANNOSYLTRANSFERASE YKCB-RELATED"/>
    <property type="match status" value="1"/>
</dbReference>
<dbReference type="InterPro" id="IPR050297">
    <property type="entry name" value="LipidA_mod_glycosyltrf_83"/>
</dbReference>
<comment type="caution">
    <text evidence="10">The sequence shown here is derived from an EMBL/GenBank/DDBJ whole genome shotgun (WGS) entry which is preliminary data.</text>
</comment>
<evidence type="ECO:0000256" key="1">
    <source>
        <dbReference type="ARBA" id="ARBA00004651"/>
    </source>
</evidence>
<feature type="transmembrane region" description="Helical" evidence="8">
    <location>
        <begin position="384"/>
        <end position="408"/>
    </location>
</feature>
<feature type="transmembrane region" description="Helical" evidence="8">
    <location>
        <begin position="448"/>
        <end position="468"/>
    </location>
</feature>
<accession>A0A1G2LCZ5</accession>
<feature type="transmembrane region" description="Helical" evidence="8">
    <location>
        <begin position="220"/>
        <end position="240"/>
    </location>
</feature>
<evidence type="ECO:0000256" key="2">
    <source>
        <dbReference type="ARBA" id="ARBA00022475"/>
    </source>
</evidence>
<proteinExistence type="predicted"/>
<keyword evidence="4" id="KW-0808">Transferase</keyword>
<evidence type="ECO:0000256" key="3">
    <source>
        <dbReference type="ARBA" id="ARBA00022676"/>
    </source>
</evidence>
<dbReference type="GO" id="GO:0016763">
    <property type="term" value="F:pentosyltransferase activity"/>
    <property type="evidence" value="ECO:0007669"/>
    <property type="project" value="TreeGrafter"/>
</dbReference>
<dbReference type="Proteomes" id="UP000176705">
    <property type="component" value="Unassembled WGS sequence"/>
</dbReference>
<evidence type="ECO:0000259" key="9">
    <source>
        <dbReference type="Pfam" id="PF13231"/>
    </source>
</evidence>
<evidence type="ECO:0000256" key="4">
    <source>
        <dbReference type="ARBA" id="ARBA00022679"/>
    </source>
</evidence>
<name>A0A1G2LCZ5_9BACT</name>
<protein>
    <recommendedName>
        <fullName evidence="9">Glycosyltransferase RgtA/B/C/D-like domain-containing protein</fullName>
    </recommendedName>
</protein>
<feature type="domain" description="Glycosyltransferase RgtA/B/C/D-like" evidence="9">
    <location>
        <begin position="79"/>
        <end position="239"/>
    </location>
</feature>
<feature type="transmembrane region" description="Helical" evidence="8">
    <location>
        <begin position="16"/>
        <end position="37"/>
    </location>
</feature>
<keyword evidence="7 8" id="KW-0472">Membrane</keyword>
<dbReference type="EMBL" id="MHQS01000001">
    <property type="protein sequence ID" value="OHA09513.1"/>
    <property type="molecule type" value="Genomic_DNA"/>
</dbReference>
<dbReference type="InterPro" id="IPR038731">
    <property type="entry name" value="RgtA/B/C-like"/>
</dbReference>
<dbReference type="Pfam" id="PF13231">
    <property type="entry name" value="PMT_2"/>
    <property type="match status" value="1"/>
</dbReference>
<dbReference type="PANTHER" id="PTHR33908:SF11">
    <property type="entry name" value="MEMBRANE PROTEIN"/>
    <property type="match status" value="1"/>
</dbReference>
<evidence type="ECO:0000256" key="5">
    <source>
        <dbReference type="ARBA" id="ARBA00022692"/>
    </source>
</evidence>
<dbReference type="GO" id="GO:0009103">
    <property type="term" value="P:lipopolysaccharide biosynthetic process"/>
    <property type="evidence" value="ECO:0007669"/>
    <property type="project" value="UniProtKB-ARBA"/>
</dbReference>
<dbReference type="STRING" id="1802280.A3B37_00815"/>
<evidence type="ECO:0000256" key="8">
    <source>
        <dbReference type="SAM" id="Phobius"/>
    </source>
</evidence>
<feature type="transmembrane region" description="Helical" evidence="8">
    <location>
        <begin position="143"/>
        <end position="166"/>
    </location>
</feature>
<organism evidence="10 11">
    <name type="scientific">Candidatus Sungbacteria bacterium RIFCSPLOWO2_01_FULL_59_16</name>
    <dbReference type="NCBI Taxonomy" id="1802280"/>
    <lineage>
        <taxon>Bacteria</taxon>
        <taxon>Candidatus Sungiibacteriota</taxon>
    </lineage>
</organism>
<evidence type="ECO:0000313" key="10">
    <source>
        <dbReference type="EMBL" id="OHA09513.1"/>
    </source>
</evidence>
<comment type="subcellular location">
    <subcellularLocation>
        <location evidence="1">Cell membrane</location>
        <topology evidence="1">Multi-pass membrane protein</topology>
    </subcellularLocation>
</comment>
<keyword evidence="5 8" id="KW-0812">Transmembrane</keyword>